<evidence type="ECO:0000313" key="1">
    <source>
        <dbReference type="EMBL" id="PXY43855.1"/>
    </source>
</evidence>
<organism evidence="1 2">
    <name type="scientific">Flavobacterium hydrophilum</name>
    <dbReference type="NCBI Taxonomy" id="2211445"/>
    <lineage>
        <taxon>Bacteria</taxon>
        <taxon>Pseudomonadati</taxon>
        <taxon>Bacteroidota</taxon>
        <taxon>Flavobacteriia</taxon>
        <taxon>Flavobacteriales</taxon>
        <taxon>Flavobacteriaceae</taxon>
        <taxon>Flavobacterium</taxon>
    </lineage>
</organism>
<dbReference type="OrthoDB" id="792939at2"/>
<comment type="caution">
    <text evidence="1">The sequence shown here is derived from an EMBL/GenBank/DDBJ whole genome shotgun (WGS) entry which is preliminary data.</text>
</comment>
<dbReference type="EMBL" id="QJHL01000005">
    <property type="protein sequence ID" value="PXY43855.1"/>
    <property type="molecule type" value="Genomic_DNA"/>
</dbReference>
<sequence>MNHSDIQSSEKEILFNFFNQVHSISSKNFEPIANICKKRTYKKNEIILDFGQIETKTSLVLKGVVHQYVIVDDNLCTIDFSLAGMSYNCFTSYVENTPSNQIQEALTDVEIIFIEKSDAERLLLENHDFCYIYTKLYEQVHLEREKRSLVLQHKNAYKKFELFLLSIAKSEDFLKEVPQKLIANYLSITPETYSRVKKKYLKKT</sequence>
<keyword evidence="2" id="KW-1185">Reference proteome</keyword>
<protein>
    <submittedName>
        <fullName evidence="1">Crp/Fnr family transcriptional regulator</fullName>
    </submittedName>
</protein>
<dbReference type="RefSeq" id="WP_110348393.1">
    <property type="nucleotide sequence ID" value="NZ_QJHL01000005.1"/>
</dbReference>
<dbReference type="Gene3D" id="2.60.120.10">
    <property type="entry name" value="Jelly Rolls"/>
    <property type="match status" value="1"/>
</dbReference>
<dbReference type="AlphaFoldDB" id="A0A2V4BXX2"/>
<dbReference type="Proteomes" id="UP000247681">
    <property type="component" value="Unassembled WGS sequence"/>
</dbReference>
<dbReference type="InterPro" id="IPR014710">
    <property type="entry name" value="RmlC-like_jellyroll"/>
</dbReference>
<dbReference type="InterPro" id="IPR018490">
    <property type="entry name" value="cNMP-bd_dom_sf"/>
</dbReference>
<proteinExistence type="predicted"/>
<gene>
    <name evidence="1" type="ORF">DMB68_18495</name>
</gene>
<reference evidence="1 2" key="1">
    <citation type="submission" date="2018-05" db="EMBL/GenBank/DDBJ databases">
        <title>Flavobacterium sp. strain IMCC34758, incomplete genome.</title>
        <authorList>
            <person name="Joung Y."/>
        </authorList>
    </citation>
    <scope>NUCLEOTIDE SEQUENCE [LARGE SCALE GENOMIC DNA]</scope>
    <source>
        <strain evidence="1 2">IMCC34758</strain>
    </source>
</reference>
<accession>A0A2V4BXX2</accession>
<dbReference type="SUPFAM" id="SSF51206">
    <property type="entry name" value="cAMP-binding domain-like"/>
    <property type="match status" value="1"/>
</dbReference>
<name>A0A2V4BXX2_9FLAO</name>
<evidence type="ECO:0000313" key="2">
    <source>
        <dbReference type="Proteomes" id="UP000247681"/>
    </source>
</evidence>